<evidence type="ECO:0000313" key="1">
    <source>
        <dbReference type="EMBL" id="KAF2465310.1"/>
    </source>
</evidence>
<protein>
    <submittedName>
        <fullName evidence="1">Aldehyde reductase</fullName>
    </submittedName>
</protein>
<proteinExistence type="predicted"/>
<reference evidence="1" key="1">
    <citation type="journal article" date="2020" name="Stud. Mycol.">
        <title>101 Dothideomycetes genomes: a test case for predicting lifestyles and emergence of pathogens.</title>
        <authorList>
            <person name="Haridas S."/>
            <person name="Albert R."/>
            <person name="Binder M."/>
            <person name="Bloem J."/>
            <person name="Labutti K."/>
            <person name="Salamov A."/>
            <person name="Andreopoulos B."/>
            <person name="Baker S."/>
            <person name="Barry K."/>
            <person name="Bills G."/>
            <person name="Bluhm B."/>
            <person name="Cannon C."/>
            <person name="Castanera R."/>
            <person name="Culley D."/>
            <person name="Daum C."/>
            <person name="Ezra D."/>
            <person name="Gonzalez J."/>
            <person name="Henrissat B."/>
            <person name="Kuo A."/>
            <person name="Liang C."/>
            <person name="Lipzen A."/>
            <person name="Lutzoni F."/>
            <person name="Magnuson J."/>
            <person name="Mondo S."/>
            <person name="Nolan M."/>
            <person name="Ohm R."/>
            <person name="Pangilinan J."/>
            <person name="Park H.-J."/>
            <person name="Ramirez L."/>
            <person name="Alfaro M."/>
            <person name="Sun H."/>
            <person name="Tritt A."/>
            <person name="Yoshinaga Y."/>
            <person name="Zwiers L.-H."/>
            <person name="Turgeon B."/>
            <person name="Goodwin S."/>
            <person name="Spatafora J."/>
            <person name="Crous P."/>
            <person name="Grigoriev I."/>
        </authorList>
    </citation>
    <scope>NUCLEOTIDE SEQUENCE</scope>
    <source>
        <strain evidence="1">ATCC 200398</strain>
    </source>
</reference>
<comment type="caution">
    <text evidence="1">The sequence shown here is derived from an EMBL/GenBank/DDBJ whole genome shotgun (WGS) entry which is preliminary data.</text>
</comment>
<organism evidence="1 2">
    <name type="scientific">Lindgomyces ingoldianus</name>
    <dbReference type="NCBI Taxonomy" id="673940"/>
    <lineage>
        <taxon>Eukaryota</taxon>
        <taxon>Fungi</taxon>
        <taxon>Dikarya</taxon>
        <taxon>Ascomycota</taxon>
        <taxon>Pezizomycotina</taxon>
        <taxon>Dothideomycetes</taxon>
        <taxon>Pleosporomycetidae</taxon>
        <taxon>Pleosporales</taxon>
        <taxon>Lindgomycetaceae</taxon>
        <taxon>Lindgomyces</taxon>
    </lineage>
</organism>
<sequence length="349" mass="38510">MSSKIQNPFLPPGSLILVTAANGLIASHIVDQLIYYGYNVRGTVRSHSRSSWMAPLFQARYPGSKFELVEIPDISASGCYDAALKGVSSVIHTAAINLLEDDPSVIPESVNAYINLLEAVAGANKSGENILRVILTSSSWAVVYPTPNVPMKVDTSTYNESAAKALLDPNTPKEARGLMTYVASKVASEQESWNWVKAHPDAGFILNSVMPATCIGRVLAPRDQAYPSTAGYVRSLFEGKNAEFFAWLEPQWYVDICDAARLHVAAAVVEGVEGERIFAWAETYTWIKVKEVLEDEMGKKVLIELKDKGEDLSECPMERSLELLRALGCKGWQPFEQAVRENIRSYYPK</sequence>
<name>A0ACB6QFN9_9PLEO</name>
<dbReference type="Proteomes" id="UP000799755">
    <property type="component" value="Unassembled WGS sequence"/>
</dbReference>
<evidence type="ECO:0000313" key="2">
    <source>
        <dbReference type="Proteomes" id="UP000799755"/>
    </source>
</evidence>
<dbReference type="EMBL" id="MU003530">
    <property type="protein sequence ID" value="KAF2465310.1"/>
    <property type="molecule type" value="Genomic_DNA"/>
</dbReference>
<gene>
    <name evidence="1" type="ORF">BDR25DRAFT_337063</name>
</gene>
<keyword evidence="2" id="KW-1185">Reference proteome</keyword>
<accession>A0ACB6QFN9</accession>